<dbReference type="InterPro" id="IPR018300">
    <property type="entry name" value="Aminotrans_IV_CS"/>
</dbReference>
<dbReference type="PANTHER" id="PTHR11236:SF50">
    <property type="entry name" value="AMINODEOXYCHORISMATE SYNTHASE COMPONENT 1"/>
    <property type="match status" value="1"/>
</dbReference>
<dbReference type="InterPro" id="IPR005802">
    <property type="entry name" value="ADC_synth_comp_1"/>
</dbReference>
<dbReference type="Gene3D" id="3.20.10.10">
    <property type="entry name" value="D-amino Acid Aminotransferase, subunit A, domain 2"/>
    <property type="match status" value="1"/>
</dbReference>
<evidence type="ECO:0000313" key="6">
    <source>
        <dbReference type="EMBL" id="GGB57906.1"/>
    </source>
</evidence>
<evidence type="ECO:0000256" key="2">
    <source>
        <dbReference type="ARBA" id="ARBA00009320"/>
    </source>
</evidence>
<comment type="caution">
    <text evidence="6">The sequence shown here is derived from an EMBL/GenBank/DDBJ whole genome shotgun (WGS) entry which is preliminary data.</text>
</comment>
<dbReference type="InterPro" id="IPR019999">
    <property type="entry name" value="Anth_synth_I-like"/>
</dbReference>
<evidence type="ECO:0000256" key="4">
    <source>
        <dbReference type="RuleBase" id="RU004516"/>
    </source>
</evidence>
<dbReference type="NCBIfam" id="TIGR00553">
    <property type="entry name" value="pabB"/>
    <property type="match status" value="1"/>
</dbReference>
<reference evidence="6" key="1">
    <citation type="journal article" date="2014" name="Int. J. Syst. Evol. Microbiol.">
        <title>Complete genome sequence of Corynebacterium casei LMG S-19264T (=DSM 44701T), isolated from a smear-ripened cheese.</title>
        <authorList>
            <consortium name="US DOE Joint Genome Institute (JGI-PGF)"/>
            <person name="Walter F."/>
            <person name="Albersmeier A."/>
            <person name="Kalinowski J."/>
            <person name="Ruckert C."/>
        </authorList>
    </citation>
    <scope>NUCLEOTIDE SEQUENCE</scope>
    <source>
        <strain evidence="6">CGMCC 1.12426</strain>
    </source>
</reference>
<dbReference type="SUPFAM" id="SSF56752">
    <property type="entry name" value="D-aminoacid aminotransferase-like PLP-dependent enzymes"/>
    <property type="match status" value="1"/>
</dbReference>
<evidence type="ECO:0000313" key="7">
    <source>
        <dbReference type="Proteomes" id="UP000605148"/>
    </source>
</evidence>
<dbReference type="PROSITE" id="PS00770">
    <property type="entry name" value="AA_TRANSFER_CLASS_4"/>
    <property type="match status" value="1"/>
</dbReference>
<reference evidence="6" key="2">
    <citation type="submission" date="2020-09" db="EMBL/GenBank/DDBJ databases">
        <authorList>
            <person name="Sun Q."/>
            <person name="Zhou Y."/>
        </authorList>
    </citation>
    <scope>NUCLEOTIDE SEQUENCE</scope>
    <source>
        <strain evidence="6">CGMCC 1.12426</strain>
    </source>
</reference>
<comment type="cofactor">
    <cofactor evidence="1 4">
        <name>pyridoxal 5'-phosphate</name>
        <dbReference type="ChEBI" id="CHEBI:597326"/>
    </cofactor>
</comment>
<keyword evidence="7" id="KW-1185">Reference proteome</keyword>
<sequence>MDQNTLPPASVLLIDVLHGGKAVLYRDPQRIITCTDLAEVEPCLSDIEAARRSGCHVAGFLAYEAGYAFEEKLRARWTGTGDPLVWFGVFDHAQALDLSHVRTLLRQTARAQTGAETPSKVSVTGFDMNVQDYGAAFAEVRNHLAQGDIYQVNLTIRAALKVEGAPEALLLDLLRRQPVAHAAYVNTGERTLLSLSPELFLQRTGQTIRTRPMKGTAPRGRFNAEDETLSLELAADPKQRAENTMIVDLMRNDLSRISRPGTVKVRNLCQVERYRTVHQMTSTVEAELEPGIEFPSIIRKLFPCGSITGAPKLSAMMIADRLETSPRGIYTGSIGAVAPNGDFRFNVAIRTLDLKSDGSGVAGTGSGVVFDSGAGPEYEECALKLSFLTRCLPEISLIETLAFYPGEGYTLLDRHLQRLADSARYFSFHFDEKAVRSVLEDDCATSGTPQRVRLELDPDGAISLSKVPLDPSRARPAWNVCIADETVSSNDPFLFHKTTHRAFYDEARARYAAQTGCEEVLFMNENGFLTEGSYTNLFVRKQSRLLTPALGHGLLPGVLRAGLLEMRAAFEADLTPDDLMTAEAVYVGNSVRGLIPVKLISNRPMRAVS</sequence>
<accession>A0A916TM87</accession>
<evidence type="ECO:0000256" key="1">
    <source>
        <dbReference type="ARBA" id="ARBA00001933"/>
    </source>
</evidence>
<dbReference type="PRINTS" id="PR00095">
    <property type="entry name" value="ANTSNTHASEI"/>
</dbReference>
<organism evidence="6 7">
    <name type="scientific">Roseibium aquae</name>
    <dbReference type="NCBI Taxonomy" id="1323746"/>
    <lineage>
        <taxon>Bacteria</taxon>
        <taxon>Pseudomonadati</taxon>
        <taxon>Pseudomonadota</taxon>
        <taxon>Alphaproteobacteria</taxon>
        <taxon>Hyphomicrobiales</taxon>
        <taxon>Stappiaceae</taxon>
        <taxon>Roseibium</taxon>
    </lineage>
</organism>
<dbReference type="SUPFAM" id="SSF56322">
    <property type="entry name" value="ADC synthase"/>
    <property type="match status" value="1"/>
</dbReference>
<protein>
    <submittedName>
        <fullName evidence="6">Aminodeoxychorismate synthase, component I</fullName>
    </submittedName>
</protein>
<dbReference type="InterPro" id="IPR001544">
    <property type="entry name" value="Aminotrans_IV"/>
</dbReference>
<comment type="similarity">
    <text evidence="2">Belongs to the class-IV pyridoxal-phosphate-dependent aminotransferase family.</text>
</comment>
<dbReference type="OrthoDB" id="9803598at2"/>
<dbReference type="EMBL" id="BMFA01000010">
    <property type="protein sequence ID" value="GGB57906.1"/>
    <property type="molecule type" value="Genomic_DNA"/>
</dbReference>
<dbReference type="GO" id="GO:0009396">
    <property type="term" value="P:folic acid-containing compound biosynthetic process"/>
    <property type="evidence" value="ECO:0007669"/>
    <property type="project" value="InterPro"/>
</dbReference>
<evidence type="ECO:0000256" key="3">
    <source>
        <dbReference type="ARBA" id="ARBA00022898"/>
    </source>
</evidence>
<dbReference type="RefSeq" id="WP_150497307.1">
    <property type="nucleotide sequence ID" value="NZ_BMFA01000010.1"/>
</dbReference>
<proteinExistence type="inferred from homology"/>
<feature type="domain" description="Chorismate-utilising enzyme C-terminal" evidence="5">
    <location>
        <begin position="131"/>
        <end position="384"/>
    </location>
</feature>
<name>A0A916TM87_9HYPH</name>
<dbReference type="InterPro" id="IPR036038">
    <property type="entry name" value="Aminotransferase-like"/>
</dbReference>
<dbReference type="AlphaFoldDB" id="A0A916TM87"/>
<dbReference type="GO" id="GO:0046820">
    <property type="term" value="F:4-amino-4-deoxychorismate synthase activity"/>
    <property type="evidence" value="ECO:0007669"/>
    <property type="project" value="TreeGrafter"/>
</dbReference>
<dbReference type="InterPro" id="IPR015890">
    <property type="entry name" value="Chorismate_C"/>
</dbReference>
<evidence type="ECO:0000259" key="5">
    <source>
        <dbReference type="Pfam" id="PF00425"/>
    </source>
</evidence>
<dbReference type="InterPro" id="IPR005801">
    <property type="entry name" value="ADC_synthase"/>
</dbReference>
<dbReference type="Pfam" id="PF01063">
    <property type="entry name" value="Aminotran_4"/>
    <property type="match status" value="1"/>
</dbReference>
<dbReference type="PANTHER" id="PTHR11236">
    <property type="entry name" value="AMINOBENZOATE/ANTHRANILATE SYNTHASE"/>
    <property type="match status" value="1"/>
</dbReference>
<keyword evidence="3 4" id="KW-0663">Pyridoxal phosphate</keyword>
<dbReference type="Proteomes" id="UP000605148">
    <property type="component" value="Unassembled WGS sequence"/>
</dbReference>
<dbReference type="Pfam" id="PF00425">
    <property type="entry name" value="Chorismate_bind"/>
    <property type="match status" value="1"/>
</dbReference>
<dbReference type="InterPro" id="IPR043132">
    <property type="entry name" value="BCAT-like_C"/>
</dbReference>
<gene>
    <name evidence="6" type="ORF">GCM10011316_32480</name>
</gene>
<dbReference type="GO" id="GO:0000162">
    <property type="term" value="P:L-tryptophan biosynthetic process"/>
    <property type="evidence" value="ECO:0007669"/>
    <property type="project" value="TreeGrafter"/>
</dbReference>
<dbReference type="Gene3D" id="3.60.120.10">
    <property type="entry name" value="Anthranilate synthase"/>
    <property type="match status" value="1"/>
</dbReference>